<dbReference type="FunFam" id="3.40.50.300:FF:000224">
    <property type="entry name" value="Energy-coupling factor transporter ATP-binding protein EcfA"/>
    <property type="match status" value="1"/>
</dbReference>
<proteinExistence type="inferred from homology"/>
<keyword evidence="7" id="KW-1278">Translocase</keyword>
<dbReference type="GO" id="GO:0043190">
    <property type="term" value="C:ATP-binding cassette (ABC) transporter complex"/>
    <property type="evidence" value="ECO:0007669"/>
    <property type="project" value="TreeGrafter"/>
</dbReference>
<dbReference type="AlphaFoldDB" id="A0A1I4PAQ1"/>
<keyword evidence="4" id="KW-1003">Cell membrane</keyword>
<dbReference type="GO" id="GO:0042626">
    <property type="term" value="F:ATPase-coupled transmembrane transporter activity"/>
    <property type="evidence" value="ECO:0007669"/>
    <property type="project" value="TreeGrafter"/>
</dbReference>
<name>A0A1I4PAQ1_9BACI</name>
<dbReference type="PANTHER" id="PTHR43553">
    <property type="entry name" value="HEAVY METAL TRANSPORTER"/>
    <property type="match status" value="1"/>
</dbReference>
<keyword evidence="5" id="KW-0547">Nucleotide-binding</keyword>
<dbReference type="InterPro" id="IPR017871">
    <property type="entry name" value="ABC_transporter-like_CS"/>
</dbReference>
<dbReference type="CDD" id="cd03225">
    <property type="entry name" value="ABC_cobalt_CbiO_domain1"/>
    <property type="match status" value="1"/>
</dbReference>
<protein>
    <submittedName>
        <fullName evidence="10">Energy-coupling factor transport system ATP-binding protein</fullName>
    </submittedName>
</protein>
<dbReference type="PANTHER" id="PTHR43553:SF24">
    <property type="entry name" value="ENERGY-COUPLING FACTOR TRANSPORTER ATP-BINDING PROTEIN ECFA1"/>
    <property type="match status" value="1"/>
</dbReference>
<dbReference type="NCBIfam" id="TIGR04520">
    <property type="entry name" value="ECF_ATPase_1"/>
    <property type="match status" value="1"/>
</dbReference>
<evidence type="ECO:0000256" key="2">
    <source>
        <dbReference type="ARBA" id="ARBA00005417"/>
    </source>
</evidence>
<dbReference type="GO" id="GO:0005524">
    <property type="term" value="F:ATP binding"/>
    <property type="evidence" value="ECO:0007669"/>
    <property type="project" value="UniProtKB-KW"/>
</dbReference>
<dbReference type="InterPro" id="IPR027417">
    <property type="entry name" value="P-loop_NTPase"/>
</dbReference>
<dbReference type="GO" id="GO:0016887">
    <property type="term" value="F:ATP hydrolysis activity"/>
    <property type="evidence" value="ECO:0007669"/>
    <property type="project" value="InterPro"/>
</dbReference>
<evidence type="ECO:0000259" key="9">
    <source>
        <dbReference type="PROSITE" id="PS50893"/>
    </source>
</evidence>
<dbReference type="RefSeq" id="WP_090927773.1">
    <property type="nucleotide sequence ID" value="NZ_FOTY01000024.1"/>
</dbReference>
<evidence type="ECO:0000256" key="3">
    <source>
        <dbReference type="ARBA" id="ARBA00022448"/>
    </source>
</evidence>
<dbReference type="InterPro" id="IPR003593">
    <property type="entry name" value="AAA+_ATPase"/>
</dbReference>
<dbReference type="InterPro" id="IPR050095">
    <property type="entry name" value="ECF_ABC_transporter_ATP-bd"/>
</dbReference>
<dbReference type="EMBL" id="FOTY01000024">
    <property type="protein sequence ID" value="SFM24868.1"/>
    <property type="molecule type" value="Genomic_DNA"/>
</dbReference>
<dbReference type="SMART" id="SM00382">
    <property type="entry name" value="AAA"/>
    <property type="match status" value="1"/>
</dbReference>
<evidence type="ECO:0000256" key="6">
    <source>
        <dbReference type="ARBA" id="ARBA00022840"/>
    </source>
</evidence>
<gene>
    <name evidence="10" type="ORF">SAMN04488054_12445</name>
</gene>
<dbReference type="InterPro" id="IPR015856">
    <property type="entry name" value="ABC_transpr_CbiO/EcfA_su"/>
</dbReference>
<sequence>MAAIQFKQVMYHYNETDMPALVDVDAEVKDGEWTAVIGPNGSGKSTLARLCNGLLLPSKGEVNVHGASTKDDAVLSGIRRRVGMVFQNPDHQFVAPTVRDDIAFGMENAGVARAEMKRRIQKVAEQTGVHHLLDTEPHRLSGGQKQRAAIAGVLALNPDIMILDEASSMLDPAGKKAVMETVRHLHKEEGMTVLSITHSLHEAMEADRVWYMEEGRLLHDCRTSDIMQHLDLLEELNMPLPYSFALLKQARQAENLDPFWLQAIREAVE</sequence>
<reference evidence="10 11" key="1">
    <citation type="submission" date="2016-10" db="EMBL/GenBank/DDBJ databases">
        <authorList>
            <person name="de Groot N.N."/>
        </authorList>
    </citation>
    <scope>NUCLEOTIDE SEQUENCE [LARGE SCALE GENOMIC DNA]</scope>
    <source>
        <strain evidence="10 11">CGMCC 1.6134</strain>
    </source>
</reference>
<dbReference type="Pfam" id="PF00005">
    <property type="entry name" value="ABC_tran"/>
    <property type="match status" value="1"/>
</dbReference>
<dbReference type="OrthoDB" id="9784332at2"/>
<evidence type="ECO:0000256" key="5">
    <source>
        <dbReference type="ARBA" id="ARBA00022741"/>
    </source>
</evidence>
<feature type="domain" description="ABC transporter" evidence="9">
    <location>
        <begin position="4"/>
        <end position="239"/>
    </location>
</feature>
<keyword evidence="11" id="KW-1185">Reference proteome</keyword>
<dbReference type="PROSITE" id="PS50893">
    <property type="entry name" value="ABC_TRANSPORTER_2"/>
    <property type="match status" value="1"/>
</dbReference>
<dbReference type="STRING" id="266892.SAMN04488054_12445"/>
<dbReference type="Gene3D" id="3.40.50.300">
    <property type="entry name" value="P-loop containing nucleotide triphosphate hydrolases"/>
    <property type="match status" value="1"/>
</dbReference>
<dbReference type="PROSITE" id="PS00211">
    <property type="entry name" value="ABC_TRANSPORTER_1"/>
    <property type="match status" value="1"/>
</dbReference>
<comment type="similarity">
    <text evidence="2">Belongs to the ABC transporter superfamily.</text>
</comment>
<dbReference type="InterPro" id="IPR030947">
    <property type="entry name" value="EcfA_1"/>
</dbReference>
<evidence type="ECO:0000313" key="11">
    <source>
        <dbReference type="Proteomes" id="UP000199668"/>
    </source>
</evidence>
<accession>A0A1I4PAQ1</accession>
<evidence type="ECO:0000256" key="8">
    <source>
        <dbReference type="ARBA" id="ARBA00023136"/>
    </source>
</evidence>
<dbReference type="Proteomes" id="UP000199668">
    <property type="component" value="Unassembled WGS sequence"/>
</dbReference>
<evidence type="ECO:0000256" key="7">
    <source>
        <dbReference type="ARBA" id="ARBA00022967"/>
    </source>
</evidence>
<keyword evidence="3" id="KW-0813">Transport</keyword>
<comment type="subcellular location">
    <subcellularLocation>
        <location evidence="1">Cell membrane</location>
        <topology evidence="1">Peripheral membrane protein</topology>
    </subcellularLocation>
</comment>
<keyword evidence="6 10" id="KW-0067">ATP-binding</keyword>
<organism evidence="10 11">
    <name type="scientific">Salibacterium qingdaonense</name>
    <dbReference type="NCBI Taxonomy" id="266892"/>
    <lineage>
        <taxon>Bacteria</taxon>
        <taxon>Bacillati</taxon>
        <taxon>Bacillota</taxon>
        <taxon>Bacilli</taxon>
        <taxon>Bacillales</taxon>
        <taxon>Bacillaceae</taxon>
    </lineage>
</organism>
<dbReference type="InterPro" id="IPR003439">
    <property type="entry name" value="ABC_transporter-like_ATP-bd"/>
</dbReference>
<evidence type="ECO:0000256" key="4">
    <source>
        <dbReference type="ARBA" id="ARBA00022475"/>
    </source>
</evidence>
<evidence type="ECO:0000256" key="1">
    <source>
        <dbReference type="ARBA" id="ARBA00004202"/>
    </source>
</evidence>
<evidence type="ECO:0000313" key="10">
    <source>
        <dbReference type="EMBL" id="SFM24868.1"/>
    </source>
</evidence>
<keyword evidence="8" id="KW-0472">Membrane</keyword>
<dbReference type="GO" id="GO:0015087">
    <property type="term" value="F:cobalt ion transmembrane transporter activity"/>
    <property type="evidence" value="ECO:0007669"/>
    <property type="project" value="UniProtKB-ARBA"/>
</dbReference>
<dbReference type="NCBIfam" id="NF010167">
    <property type="entry name" value="PRK13648.1"/>
    <property type="match status" value="1"/>
</dbReference>
<dbReference type="SUPFAM" id="SSF52540">
    <property type="entry name" value="P-loop containing nucleoside triphosphate hydrolases"/>
    <property type="match status" value="1"/>
</dbReference>